<sequence>MFLALFLLASSFPTISSLSPPSPFLYSVLSQSTPSYNDEPLTSTTTPSSSNIPPQIPQPAVLPTKQLPTWAYVPNLIGYARLLFLSLSLHYAYSSPSKPGKFSILYATSALLDALDGKAARYLNQVSNLGGLLDMVTDRLTTSSMLIILTQVYKKYAVLWLGLMGLDISSHWMFQYYNALRKTHHKSSSKGAGRTGEVKMNPLKVVVDYYYRSPIFFAYCCLAPELFYGGLYILGEFDGFKGREVLRKFVWWGCFAGTVVKQVTNLAQLGEAIMGVDEVEPVV</sequence>
<dbReference type="OrthoDB" id="10251079at2759"/>
<dbReference type="GO" id="GO:0016020">
    <property type="term" value="C:membrane"/>
    <property type="evidence" value="ECO:0007669"/>
    <property type="project" value="UniProtKB-SubCell"/>
</dbReference>
<dbReference type="AlphaFoldDB" id="A0A9W7A9Z1"/>
<gene>
    <name evidence="10" type="ORF">TrST_g7706</name>
</gene>
<keyword evidence="4" id="KW-1133">Transmembrane helix</keyword>
<dbReference type="PANTHER" id="PTHR15362:SF4">
    <property type="entry name" value="CDP-DIACYLGLYCEROL--INOSITOL 3-PHOSPHATIDYLTRANSFERASE"/>
    <property type="match status" value="1"/>
</dbReference>
<feature type="signal peptide" evidence="9">
    <location>
        <begin position="1"/>
        <end position="17"/>
    </location>
</feature>
<dbReference type="PANTHER" id="PTHR15362">
    <property type="entry name" value="PHOSPHATIDYLINOSITOL SYNTHASE"/>
    <property type="match status" value="1"/>
</dbReference>
<evidence type="ECO:0000256" key="9">
    <source>
        <dbReference type="SAM" id="SignalP"/>
    </source>
</evidence>
<organism evidence="10 11">
    <name type="scientific">Triparma strigata</name>
    <dbReference type="NCBI Taxonomy" id="1606541"/>
    <lineage>
        <taxon>Eukaryota</taxon>
        <taxon>Sar</taxon>
        <taxon>Stramenopiles</taxon>
        <taxon>Ochrophyta</taxon>
        <taxon>Bolidophyceae</taxon>
        <taxon>Parmales</taxon>
        <taxon>Triparmaceae</taxon>
        <taxon>Triparma</taxon>
    </lineage>
</organism>
<evidence type="ECO:0000256" key="4">
    <source>
        <dbReference type="ARBA" id="ARBA00022989"/>
    </source>
</evidence>
<evidence type="ECO:0000256" key="6">
    <source>
        <dbReference type="ARBA" id="ARBA00023136"/>
    </source>
</evidence>
<dbReference type="Proteomes" id="UP001165085">
    <property type="component" value="Unassembled WGS sequence"/>
</dbReference>
<keyword evidence="6" id="KW-0472">Membrane</keyword>
<keyword evidence="9" id="KW-0732">Signal</keyword>
<keyword evidence="5" id="KW-0443">Lipid metabolism</keyword>
<dbReference type="GO" id="GO:0003881">
    <property type="term" value="F:CDP-diacylglycerol-inositol 3-phosphatidyltransferase activity"/>
    <property type="evidence" value="ECO:0007669"/>
    <property type="project" value="TreeGrafter"/>
</dbReference>
<accession>A0A9W7A9Z1</accession>
<dbReference type="InterPro" id="IPR000462">
    <property type="entry name" value="CDP-OH_P_trans"/>
</dbReference>
<dbReference type="PROSITE" id="PS00379">
    <property type="entry name" value="CDP_ALCOHOL_P_TRANSF"/>
    <property type="match status" value="1"/>
</dbReference>
<evidence type="ECO:0000256" key="3">
    <source>
        <dbReference type="ARBA" id="ARBA00022692"/>
    </source>
</evidence>
<dbReference type="GO" id="GO:0005794">
    <property type="term" value="C:Golgi apparatus"/>
    <property type="evidence" value="ECO:0007669"/>
    <property type="project" value="TreeGrafter"/>
</dbReference>
<protein>
    <recommendedName>
        <fullName evidence="12">CDP-diacylglycerol--inositol 3-phosphatidyltransferase</fullName>
    </recommendedName>
</protein>
<evidence type="ECO:0000256" key="2">
    <source>
        <dbReference type="ARBA" id="ARBA00022679"/>
    </source>
</evidence>
<keyword evidence="11" id="KW-1185">Reference proteome</keyword>
<reference evidence="11" key="1">
    <citation type="journal article" date="2023" name="Commun. Biol.">
        <title>Genome analysis of Parmales, the sister group of diatoms, reveals the evolutionary specialization of diatoms from phago-mixotrophs to photoautotrophs.</title>
        <authorList>
            <person name="Ban H."/>
            <person name="Sato S."/>
            <person name="Yoshikawa S."/>
            <person name="Yamada K."/>
            <person name="Nakamura Y."/>
            <person name="Ichinomiya M."/>
            <person name="Sato N."/>
            <person name="Blanc-Mathieu R."/>
            <person name="Endo H."/>
            <person name="Kuwata A."/>
            <person name="Ogata H."/>
        </authorList>
    </citation>
    <scope>NUCLEOTIDE SEQUENCE [LARGE SCALE GENOMIC DNA]</scope>
    <source>
        <strain evidence="11">NIES 3701</strain>
    </source>
</reference>
<proteinExistence type="inferred from homology"/>
<keyword evidence="3" id="KW-0812">Transmembrane</keyword>
<evidence type="ECO:0000256" key="7">
    <source>
        <dbReference type="ARBA" id="ARBA00023264"/>
    </source>
</evidence>
<evidence type="ECO:0000256" key="1">
    <source>
        <dbReference type="ARBA" id="ARBA00004141"/>
    </source>
</evidence>
<name>A0A9W7A9Z1_9STRA</name>
<comment type="similarity">
    <text evidence="8">Belongs to the CDP-alcohol phosphatidyltransferase class-I family.</text>
</comment>
<dbReference type="EMBL" id="BRXY01000090">
    <property type="protein sequence ID" value="GMH64000.1"/>
    <property type="molecule type" value="Genomic_DNA"/>
</dbReference>
<keyword evidence="7" id="KW-1208">Phospholipid metabolism</keyword>
<dbReference type="GO" id="GO:0006661">
    <property type="term" value="P:phosphatidylinositol biosynthetic process"/>
    <property type="evidence" value="ECO:0007669"/>
    <property type="project" value="TreeGrafter"/>
</dbReference>
<dbReference type="InterPro" id="IPR043130">
    <property type="entry name" value="CDP-OH_PTrfase_TM_dom"/>
</dbReference>
<evidence type="ECO:0000313" key="11">
    <source>
        <dbReference type="Proteomes" id="UP001165085"/>
    </source>
</evidence>
<evidence type="ECO:0000256" key="8">
    <source>
        <dbReference type="RuleBase" id="RU003750"/>
    </source>
</evidence>
<comment type="caution">
    <text evidence="10">The sequence shown here is derived from an EMBL/GenBank/DDBJ whole genome shotgun (WGS) entry which is preliminary data.</text>
</comment>
<evidence type="ECO:0000313" key="10">
    <source>
        <dbReference type="EMBL" id="GMH64000.1"/>
    </source>
</evidence>
<keyword evidence="2 8" id="KW-0808">Transferase</keyword>
<comment type="subcellular location">
    <subcellularLocation>
        <location evidence="1">Membrane</location>
        <topology evidence="1">Multi-pass membrane protein</topology>
    </subcellularLocation>
</comment>
<evidence type="ECO:0000256" key="5">
    <source>
        <dbReference type="ARBA" id="ARBA00023098"/>
    </source>
</evidence>
<dbReference type="InterPro" id="IPR048254">
    <property type="entry name" value="CDP_ALCOHOL_P_TRANSF_CS"/>
</dbReference>
<dbReference type="Pfam" id="PF01066">
    <property type="entry name" value="CDP-OH_P_transf"/>
    <property type="match status" value="1"/>
</dbReference>
<dbReference type="Gene3D" id="1.20.120.1760">
    <property type="match status" value="1"/>
</dbReference>
<evidence type="ECO:0008006" key="12">
    <source>
        <dbReference type="Google" id="ProtNLM"/>
    </source>
</evidence>
<feature type="chain" id="PRO_5040955912" description="CDP-diacylglycerol--inositol 3-phosphatidyltransferase" evidence="9">
    <location>
        <begin position="18"/>
        <end position="283"/>
    </location>
</feature>